<dbReference type="InterPro" id="IPR036005">
    <property type="entry name" value="Creatinase/aminopeptidase-like"/>
</dbReference>
<gene>
    <name evidence="3" type="ORF">KUTeg_014971</name>
</gene>
<evidence type="ECO:0000313" key="4">
    <source>
        <dbReference type="Proteomes" id="UP001217089"/>
    </source>
</evidence>
<organism evidence="3 4">
    <name type="scientific">Tegillarca granosa</name>
    <name type="common">Malaysian cockle</name>
    <name type="synonym">Anadara granosa</name>
    <dbReference type="NCBI Taxonomy" id="220873"/>
    <lineage>
        <taxon>Eukaryota</taxon>
        <taxon>Metazoa</taxon>
        <taxon>Spiralia</taxon>
        <taxon>Lophotrochozoa</taxon>
        <taxon>Mollusca</taxon>
        <taxon>Bivalvia</taxon>
        <taxon>Autobranchia</taxon>
        <taxon>Pteriomorphia</taxon>
        <taxon>Arcoida</taxon>
        <taxon>Arcoidea</taxon>
        <taxon>Arcidae</taxon>
        <taxon>Tegillarca</taxon>
    </lineage>
</organism>
<keyword evidence="4" id="KW-1185">Reference proteome</keyword>
<dbReference type="Pfam" id="PF00557">
    <property type="entry name" value="Peptidase_M24"/>
    <property type="match status" value="1"/>
</dbReference>
<evidence type="ECO:0000313" key="3">
    <source>
        <dbReference type="EMBL" id="KAJ8306887.1"/>
    </source>
</evidence>
<evidence type="ECO:0000256" key="1">
    <source>
        <dbReference type="ARBA" id="ARBA00007319"/>
    </source>
</evidence>
<evidence type="ECO:0000259" key="2">
    <source>
        <dbReference type="Pfam" id="PF00557"/>
    </source>
</evidence>
<dbReference type="Proteomes" id="UP001217089">
    <property type="component" value="Unassembled WGS sequence"/>
</dbReference>
<dbReference type="PANTHER" id="PTHR10804:SF11">
    <property type="entry name" value="PROLIFERATION-ASSOCIATED PROTEIN 2G4"/>
    <property type="match status" value="1"/>
</dbReference>
<proteinExistence type="inferred from homology"/>
<comment type="similarity">
    <text evidence="1">Belongs to the peptidase M24 family.</text>
</comment>
<sequence>MADKEEQEPTPAQDIVVTKYKMAGDMVNGIAFPTCVSVNNCICHFSPLKSEPDVILKDGDVVKVDLGAQIDGFIAVAAHTLVIGASANSI</sequence>
<comment type="caution">
    <text evidence="3">The sequence shown here is derived from an EMBL/GenBank/DDBJ whole genome shotgun (WGS) entry which is preliminary data.</text>
</comment>
<accession>A0ABQ9ESF4</accession>
<feature type="domain" description="Peptidase M24" evidence="2">
    <location>
        <begin position="20"/>
        <end position="85"/>
    </location>
</feature>
<protein>
    <recommendedName>
        <fullName evidence="2">Peptidase M24 domain-containing protein</fullName>
    </recommendedName>
</protein>
<reference evidence="3 4" key="1">
    <citation type="submission" date="2022-12" db="EMBL/GenBank/DDBJ databases">
        <title>Chromosome-level genome of Tegillarca granosa.</title>
        <authorList>
            <person name="Kim J."/>
        </authorList>
    </citation>
    <scope>NUCLEOTIDE SEQUENCE [LARGE SCALE GENOMIC DNA]</scope>
    <source>
        <strain evidence="3">Teg-2019</strain>
        <tissue evidence="3">Adductor muscle</tissue>
    </source>
</reference>
<dbReference type="SUPFAM" id="SSF55920">
    <property type="entry name" value="Creatinase/aminopeptidase"/>
    <property type="match status" value="1"/>
</dbReference>
<dbReference type="EMBL" id="JARBDR010000793">
    <property type="protein sequence ID" value="KAJ8306887.1"/>
    <property type="molecule type" value="Genomic_DNA"/>
</dbReference>
<name>A0ABQ9ESF4_TEGGR</name>
<dbReference type="PANTHER" id="PTHR10804">
    <property type="entry name" value="PROTEASE FAMILY M24 METHIONYL AMINOPEPTIDASE, AMINOPEPTIDASE P"/>
    <property type="match status" value="1"/>
</dbReference>
<dbReference type="InterPro" id="IPR047113">
    <property type="entry name" value="PA2G4/ARX1"/>
</dbReference>
<dbReference type="Gene3D" id="3.90.230.10">
    <property type="entry name" value="Creatinase/methionine aminopeptidase superfamily"/>
    <property type="match status" value="1"/>
</dbReference>
<dbReference type="InterPro" id="IPR000994">
    <property type="entry name" value="Pept_M24"/>
</dbReference>